<keyword evidence="10" id="KW-1208">Phospholipid metabolism</keyword>
<evidence type="ECO:0000256" key="5">
    <source>
        <dbReference type="ARBA" id="ARBA00022692"/>
    </source>
</evidence>
<dbReference type="EMBL" id="CAFBMZ010000076">
    <property type="protein sequence ID" value="CAB4932415.1"/>
    <property type="molecule type" value="Genomic_DNA"/>
</dbReference>
<evidence type="ECO:0000256" key="7">
    <source>
        <dbReference type="ARBA" id="ARBA00023098"/>
    </source>
</evidence>
<protein>
    <submittedName>
        <fullName evidence="12">Unannotated protein</fullName>
    </submittedName>
</protein>
<evidence type="ECO:0000256" key="8">
    <source>
        <dbReference type="ARBA" id="ARBA00023136"/>
    </source>
</evidence>
<evidence type="ECO:0000256" key="10">
    <source>
        <dbReference type="ARBA" id="ARBA00023264"/>
    </source>
</evidence>
<comment type="subcellular location">
    <subcellularLocation>
        <location evidence="1">Membrane</location>
        <topology evidence="1">Multi-pass membrane protein</topology>
    </subcellularLocation>
</comment>
<dbReference type="InterPro" id="IPR043130">
    <property type="entry name" value="CDP-OH_PTrfase_TM_dom"/>
</dbReference>
<evidence type="ECO:0000256" key="9">
    <source>
        <dbReference type="ARBA" id="ARBA00023209"/>
    </source>
</evidence>
<gene>
    <name evidence="12" type="ORF">UFOPK3684_01033</name>
</gene>
<keyword evidence="9" id="KW-0594">Phospholipid biosynthesis</keyword>
<evidence type="ECO:0000256" key="4">
    <source>
        <dbReference type="ARBA" id="ARBA00022679"/>
    </source>
</evidence>
<evidence type="ECO:0000256" key="3">
    <source>
        <dbReference type="ARBA" id="ARBA00022516"/>
    </source>
</evidence>
<keyword evidence="6 11" id="KW-1133">Transmembrane helix</keyword>
<dbReference type="GO" id="GO:0016020">
    <property type="term" value="C:membrane"/>
    <property type="evidence" value="ECO:0007669"/>
    <property type="project" value="UniProtKB-SubCell"/>
</dbReference>
<reference evidence="12" key="1">
    <citation type="submission" date="2020-05" db="EMBL/GenBank/DDBJ databases">
        <authorList>
            <person name="Chiriac C."/>
            <person name="Salcher M."/>
            <person name="Ghai R."/>
            <person name="Kavagutti S V."/>
        </authorList>
    </citation>
    <scope>NUCLEOTIDE SEQUENCE</scope>
</reference>
<dbReference type="GO" id="GO:0046474">
    <property type="term" value="P:glycerophospholipid biosynthetic process"/>
    <property type="evidence" value="ECO:0007669"/>
    <property type="project" value="TreeGrafter"/>
</dbReference>
<feature type="transmembrane region" description="Helical" evidence="11">
    <location>
        <begin position="22"/>
        <end position="45"/>
    </location>
</feature>
<dbReference type="GO" id="GO:0008444">
    <property type="term" value="F:CDP-diacylglycerol-glycerol-3-phosphate 3-phosphatidyltransferase activity"/>
    <property type="evidence" value="ECO:0007669"/>
    <property type="project" value="InterPro"/>
</dbReference>
<accession>A0A6J7INV2</accession>
<keyword evidence="4" id="KW-0808">Transferase</keyword>
<evidence type="ECO:0000313" key="12">
    <source>
        <dbReference type="EMBL" id="CAB4932415.1"/>
    </source>
</evidence>
<dbReference type="PROSITE" id="PS00379">
    <property type="entry name" value="CDP_ALCOHOL_P_TRANSF"/>
    <property type="match status" value="1"/>
</dbReference>
<evidence type="ECO:0000256" key="6">
    <source>
        <dbReference type="ARBA" id="ARBA00022989"/>
    </source>
</evidence>
<keyword evidence="5 11" id="KW-0812">Transmembrane</keyword>
<dbReference type="InterPro" id="IPR004570">
    <property type="entry name" value="Phosphatidylglycerol_P_synth"/>
</dbReference>
<dbReference type="PANTHER" id="PTHR14269:SF62">
    <property type="entry name" value="CDP-DIACYLGLYCEROL--GLYCEROL-3-PHOSPHATE 3-PHOSPHATIDYLTRANSFERASE 1, CHLOROPLASTIC"/>
    <property type="match status" value="1"/>
</dbReference>
<comment type="similarity">
    <text evidence="2">Belongs to the CDP-alcohol phosphatidyltransferase class-I family.</text>
</comment>
<dbReference type="InterPro" id="IPR000462">
    <property type="entry name" value="CDP-OH_P_trans"/>
</dbReference>
<evidence type="ECO:0000256" key="11">
    <source>
        <dbReference type="SAM" id="Phobius"/>
    </source>
</evidence>
<dbReference type="AlphaFoldDB" id="A0A6J7INV2"/>
<feature type="transmembrane region" description="Helical" evidence="11">
    <location>
        <begin position="66"/>
        <end position="85"/>
    </location>
</feature>
<evidence type="ECO:0000256" key="1">
    <source>
        <dbReference type="ARBA" id="ARBA00004141"/>
    </source>
</evidence>
<name>A0A6J7INV2_9ZZZZ</name>
<sequence length="190" mass="20642">MSTEILTIPNALTLLRFCGIPLFIYLTLSLHSNGWAVAVLAVGGATDYFDGKLARAWGQTSRLGELADPAIDRLYILAILIVFFLQDVVPVWLIAVLILRDLILAILTIVLKGSGNGVLKVTYLGKAATFNLMYAFPFLLLAHVENKLGFVAFVVGWSFAIWGVALYISTGITYSIEAIAKIRGGHVINS</sequence>
<keyword evidence="8 11" id="KW-0472">Membrane</keyword>
<evidence type="ECO:0000256" key="2">
    <source>
        <dbReference type="ARBA" id="ARBA00010441"/>
    </source>
</evidence>
<organism evidence="12">
    <name type="scientific">freshwater metagenome</name>
    <dbReference type="NCBI Taxonomy" id="449393"/>
    <lineage>
        <taxon>unclassified sequences</taxon>
        <taxon>metagenomes</taxon>
        <taxon>ecological metagenomes</taxon>
    </lineage>
</organism>
<keyword evidence="7" id="KW-0443">Lipid metabolism</keyword>
<dbReference type="Pfam" id="PF01066">
    <property type="entry name" value="CDP-OH_P_transf"/>
    <property type="match status" value="1"/>
</dbReference>
<dbReference type="InterPro" id="IPR048254">
    <property type="entry name" value="CDP_ALCOHOL_P_TRANSF_CS"/>
</dbReference>
<keyword evidence="3" id="KW-0444">Lipid biosynthesis</keyword>
<dbReference type="Gene3D" id="1.20.120.1760">
    <property type="match status" value="1"/>
</dbReference>
<feature type="transmembrane region" description="Helical" evidence="11">
    <location>
        <begin position="148"/>
        <end position="168"/>
    </location>
</feature>
<dbReference type="PIRSF" id="PIRSF000847">
    <property type="entry name" value="Phos_ph_gly_syn"/>
    <property type="match status" value="1"/>
</dbReference>
<proteinExistence type="inferred from homology"/>
<dbReference type="PANTHER" id="PTHR14269">
    <property type="entry name" value="CDP-DIACYLGLYCEROL--GLYCEROL-3-PHOSPHATE 3-PHOSPHATIDYLTRANSFERASE-RELATED"/>
    <property type="match status" value="1"/>
</dbReference>
<dbReference type="InterPro" id="IPR050324">
    <property type="entry name" value="CDP-alcohol_PTase-I"/>
</dbReference>